<evidence type="ECO:0000313" key="2">
    <source>
        <dbReference type="Proteomes" id="UP001162501"/>
    </source>
</evidence>
<name>A0ACB1KI61_RANTA</name>
<dbReference type="EMBL" id="CATOBB020001089">
    <property type="protein sequence ID" value="CAM9232800.1"/>
    <property type="molecule type" value="Genomic_DNA"/>
</dbReference>
<proteinExistence type="predicted"/>
<protein>
    <submittedName>
        <fullName evidence="1">Uncharacterized protein</fullName>
    </submittedName>
</protein>
<gene>
    <name evidence="1" type="ORF">MRATA1EN22A_LOCUS30221</name>
</gene>
<feature type="non-terminal residue" evidence="1">
    <location>
        <position position="1"/>
    </location>
</feature>
<feature type="non-terminal residue" evidence="1">
    <location>
        <position position="177"/>
    </location>
</feature>
<dbReference type="Proteomes" id="UP001162501">
    <property type="component" value="Unassembled WGS sequence"/>
</dbReference>
<reference evidence="1" key="1">
    <citation type="submission" date="2025-03" db="EMBL/GenBank/DDBJ databases">
        <authorList>
            <consortium name="ELIXIR-Norway"/>
            <consortium name="Elixir Norway"/>
        </authorList>
    </citation>
    <scope>NUCLEOTIDE SEQUENCE</scope>
</reference>
<accession>A0ACB1KI61</accession>
<organism evidence="1 2">
    <name type="scientific">Rangifer tarandus platyrhynchus</name>
    <name type="common">Svalbard reindeer</name>
    <dbReference type="NCBI Taxonomy" id="3082113"/>
    <lineage>
        <taxon>Eukaryota</taxon>
        <taxon>Metazoa</taxon>
        <taxon>Chordata</taxon>
        <taxon>Craniata</taxon>
        <taxon>Vertebrata</taxon>
        <taxon>Euteleostomi</taxon>
        <taxon>Mammalia</taxon>
        <taxon>Eutheria</taxon>
        <taxon>Laurasiatheria</taxon>
        <taxon>Artiodactyla</taxon>
        <taxon>Ruminantia</taxon>
        <taxon>Pecora</taxon>
        <taxon>Cervidae</taxon>
        <taxon>Odocoileinae</taxon>
        <taxon>Rangifer</taxon>
    </lineage>
</organism>
<comment type="caution">
    <text evidence="1">The sequence shown here is derived from an EMBL/GenBank/DDBJ whole genome shotgun (WGS) entry which is preliminary data.</text>
</comment>
<sequence length="177" mass="20514">DTRSPIYDITSTVYDISSPIPVTSQPLYLSYTVYDNTYTVCLIWHSDCIYDITLYVYDISTLYGITHRVMTTQPLCNFTATMSDITHTLSVSSHPMYQFYQAQCMYGITATILFMTSHALYSCNTRTIYDSSYTVYDNTYTVFLIWHSDCIYDITLYVYDISTLYGITHRVMTTQPL</sequence>
<evidence type="ECO:0000313" key="1">
    <source>
        <dbReference type="EMBL" id="CAM9232800.1"/>
    </source>
</evidence>